<evidence type="ECO:0000313" key="3">
    <source>
        <dbReference type="Proteomes" id="UP000249375"/>
    </source>
</evidence>
<organism evidence="2 3">
    <name type="scientific">Pseudoprevotella muciniphila</name>
    <dbReference type="NCBI Taxonomy" id="2133944"/>
    <lineage>
        <taxon>Bacteria</taxon>
        <taxon>Pseudomonadati</taxon>
        <taxon>Bacteroidota</taxon>
        <taxon>Bacteroidia</taxon>
        <taxon>Bacteroidales</taxon>
        <taxon>Prevotellaceae</taxon>
        <taxon>Pseudoprevotella</taxon>
    </lineage>
</organism>
<keyword evidence="1" id="KW-0472">Membrane</keyword>
<name>A0A5P8E664_9BACT</name>
<keyword evidence="1" id="KW-1133">Transmembrane helix</keyword>
<feature type="transmembrane region" description="Helical" evidence="1">
    <location>
        <begin position="189"/>
        <end position="207"/>
    </location>
</feature>
<dbReference type="EMBL" id="CP033459">
    <property type="protein sequence ID" value="QFQ12529.1"/>
    <property type="molecule type" value="Genomic_DNA"/>
</dbReference>
<dbReference type="Proteomes" id="UP000249375">
    <property type="component" value="Chromosome"/>
</dbReference>
<accession>A0A5P8E664</accession>
<protein>
    <submittedName>
        <fullName evidence="2">Uncharacterized protein</fullName>
    </submittedName>
</protein>
<reference evidence="2 3" key="1">
    <citation type="submission" date="2018-11" db="EMBL/GenBank/DDBJ databases">
        <authorList>
            <person name="Na S.W."/>
            <person name="Baik M."/>
        </authorList>
    </citation>
    <scope>NUCLEOTIDE SEQUENCE [LARGE SCALE GENOMIC DNA]</scope>
    <source>
        <strain evidence="2 3">E39</strain>
    </source>
</reference>
<evidence type="ECO:0000256" key="1">
    <source>
        <dbReference type="SAM" id="Phobius"/>
    </source>
</evidence>
<sequence length="213" mass="24462">MSSNEVLNYYPLIKMDKALVYLQGLTGFNDLVDSFSKMNDKQRADFKYPSYVSETMNKFKSGDRRYNKNSDYYRNLNTIVTAINILKACANLNMAIISMSDKYKTKNISYHYLYAQSFSSYANEDVLRIKKAAIEAKNRINCFSKKYTIQGFEESCINTVKYGVYAICNKFMVETRTITQRTTEVGTNIIMSIIGFVVFCLAFWVLAKCASGH</sequence>
<dbReference type="OrthoDB" id="9986852at2"/>
<dbReference type="KEGG" id="alq:C7Y71_005610"/>
<keyword evidence="3" id="KW-1185">Reference proteome</keyword>
<gene>
    <name evidence="2" type="ORF">C7Y71_005610</name>
</gene>
<keyword evidence="1" id="KW-0812">Transmembrane</keyword>
<proteinExistence type="predicted"/>
<dbReference type="AlphaFoldDB" id="A0A5P8E664"/>
<evidence type="ECO:0000313" key="2">
    <source>
        <dbReference type="EMBL" id="QFQ12529.1"/>
    </source>
</evidence>